<dbReference type="EMBL" id="DTLI01000153">
    <property type="protein sequence ID" value="HHS52488.1"/>
    <property type="molecule type" value="Genomic_DNA"/>
</dbReference>
<dbReference type="Gene3D" id="1.25.40.10">
    <property type="entry name" value="Tetratricopeptide repeat domain"/>
    <property type="match status" value="1"/>
</dbReference>
<dbReference type="InterPro" id="IPR011990">
    <property type="entry name" value="TPR-like_helical_dom_sf"/>
</dbReference>
<sequence>MRGNREAETPKADYPSSPRVLIRLRRIFGDSKGQSPFVLMFLLIWLGLSTQGGLTQGDIDSLLTYANYLYNNRHLADSNFLRSQRIFQDILDLNPHNEEALKGMSEINYALGDKAKTQDKKLHFFNQGMVLAETLIKVNDKNPWGHFWFAANYGAICQIRGILKSLAGLKKIRAGFNRALELDPQNSDVIYALAILSLRAPSFAGGDREKGILYLKRAIQYDPKFTLPYLDLAEHYLKTKNYDKAKELLNTVIEMKDPKYPADYFLKDKPRAQKLLAKLKTEGK</sequence>
<dbReference type="SUPFAM" id="SSF48452">
    <property type="entry name" value="TPR-like"/>
    <property type="match status" value="1"/>
</dbReference>
<proteinExistence type="predicted"/>
<reference evidence="1" key="1">
    <citation type="journal article" date="2020" name="mSystems">
        <title>Genome- and Community-Level Interaction Insights into Carbon Utilization and Element Cycling Functions of Hydrothermarchaeota in Hydrothermal Sediment.</title>
        <authorList>
            <person name="Zhou Z."/>
            <person name="Liu Y."/>
            <person name="Xu W."/>
            <person name="Pan J."/>
            <person name="Luo Z.H."/>
            <person name="Li M."/>
        </authorList>
    </citation>
    <scope>NUCLEOTIDE SEQUENCE [LARGE SCALE GENOMIC DNA]</scope>
    <source>
        <strain evidence="1">SpSt-876</strain>
    </source>
</reference>
<name>A0A7C6A9J8_UNCW3</name>
<comment type="caution">
    <text evidence="1">The sequence shown here is derived from an EMBL/GenBank/DDBJ whole genome shotgun (WGS) entry which is preliminary data.</text>
</comment>
<organism evidence="1">
    <name type="scientific">candidate division WOR-3 bacterium</name>
    <dbReference type="NCBI Taxonomy" id="2052148"/>
    <lineage>
        <taxon>Bacteria</taxon>
        <taxon>Bacteria division WOR-3</taxon>
    </lineage>
</organism>
<dbReference type="Pfam" id="PF14559">
    <property type="entry name" value="TPR_19"/>
    <property type="match status" value="1"/>
</dbReference>
<evidence type="ECO:0000313" key="1">
    <source>
        <dbReference type="EMBL" id="HHS52488.1"/>
    </source>
</evidence>
<accession>A0A7C6A9J8</accession>
<gene>
    <name evidence="1" type="ORF">ENW73_06445</name>
</gene>
<dbReference type="AlphaFoldDB" id="A0A7C6A9J8"/>
<protein>
    <submittedName>
        <fullName evidence="1">Tetratricopeptide repeat protein</fullName>
    </submittedName>
</protein>